<dbReference type="PROSITE" id="PS00063">
    <property type="entry name" value="ALDOKETO_REDUCTASE_3"/>
    <property type="match status" value="1"/>
</dbReference>
<dbReference type="eggNOG" id="KOG1577">
    <property type="taxonomic scope" value="Eukaryota"/>
</dbReference>
<dbReference type="GeneID" id="8229485"/>
<dbReference type="Gene3D" id="3.20.20.100">
    <property type="entry name" value="NADP-dependent oxidoreductase domain"/>
    <property type="match status" value="1"/>
</dbReference>
<evidence type="ECO:0000256" key="6">
    <source>
        <dbReference type="PIRSR" id="PIRSR000097-3"/>
    </source>
</evidence>
<dbReference type="FunCoup" id="E0VL67">
    <property type="interactions" value="893"/>
</dbReference>
<dbReference type="CTD" id="8229485"/>
<evidence type="ECO:0000256" key="4">
    <source>
        <dbReference type="PIRSR" id="PIRSR000097-1"/>
    </source>
</evidence>
<keyword evidence="10" id="KW-1185">Reference proteome</keyword>
<dbReference type="PROSITE" id="PS00798">
    <property type="entry name" value="ALDOKETO_REDUCTASE_1"/>
    <property type="match status" value="1"/>
</dbReference>
<dbReference type="OMA" id="HWPMAYQ"/>
<evidence type="ECO:0000313" key="10">
    <source>
        <dbReference type="Proteomes" id="UP000009046"/>
    </source>
</evidence>
<dbReference type="InterPro" id="IPR020471">
    <property type="entry name" value="AKR"/>
</dbReference>
<protein>
    <submittedName>
        <fullName evidence="8 9">Aldose reductase, putative</fullName>
        <ecNumber evidence="8">1.1.1.21</ecNumber>
    </submittedName>
</protein>
<dbReference type="InterPro" id="IPR023210">
    <property type="entry name" value="NADP_OxRdtase_dom"/>
</dbReference>
<reference evidence="8" key="2">
    <citation type="submission" date="2007-04" db="EMBL/GenBank/DDBJ databases">
        <title>The genome of the human body louse.</title>
        <authorList>
            <consortium name="The Human Body Louse Genome Consortium"/>
            <person name="Kirkness E."/>
            <person name="Walenz B."/>
            <person name="Hass B."/>
            <person name="Bruggner R."/>
            <person name="Strausberg R."/>
        </authorList>
    </citation>
    <scope>NUCLEOTIDE SEQUENCE</scope>
    <source>
        <strain evidence="8">USDA</strain>
    </source>
</reference>
<comment type="similarity">
    <text evidence="1">Belongs to the aldo/keto reductase family.</text>
</comment>
<feature type="domain" description="NADP-dependent oxidoreductase" evidence="7">
    <location>
        <begin position="4"/>
        <end position="278"/>
    </location>
</feature>
<dbReference type="InParanoid" id="E0VL67"/>
<dbReference type="SUPFAM" id="SSF51430">
    <property type="entry name" value="NAD(P)-linked oxidoreductase"/>
    <property type="match status" value="1"/>
</dbReference>
<evidence type="ECO:0000256" key="1">
    <source>
        <dbReference type="ARBA" id="ARBA00007905"/>
    </source>
</evidence>
<dbReference type="Pfam" id="PF00248">
    <property type="entry name" value="Aldo_ket_red"/>
    <property type="match status" value="1"/>
</dbReference>
<dbReference type="RefSeq" id="XP_002426861.1">
    <property type="nucleotide sequence ID" value="XM_002426816.1"/>
</dbReference>
<accession>E0VL67</accession>
<dbReference type="KEGG" id="phu:Phum_PHUM282300"/>
<evidence type="ECO:0000256" key="2">
    <source>
        <dbReference type="ARBA" id="ARBA00022857"/>
    </source>
</evidence>
<gene>
    <name evidence="9" type="primary">8229485</name>
    <name evidence="8" type="ORF">Phum_PHUM282300</name>
</gene>
<dbReference type="EMBL" id="DS235270">
    <property type="protein sequence ID" value="EEB14123.1"/>
    <property type="molecule type" value="Genomic_DNA"/>
</dbReference>
<reference evidence="9" key="3">
    <citation type="submission" date="2021-02" db="UniProtKB">
        <authorList>
            <consortium name="EnsemblMetazoa"/>
        </authorList>
    </citation>
    <scope>IDENTIFICATION</scope>
    <source>
        <strain evidence="9">USDA</strain>
    </source>
</reference>
<feature type="binding site" evidence="5">
    <location>
        <position position="99"/>
    </location>
    <ligand>
        <name>substrate</name>
    </ligand>
</feature>
<evidence type="ECO:0000259" key="7">
    <source>
        <dbReference type="Pfam" id="PF00248"/>
    </source>
</evidence>
<dbReference type="PIRSF" id="PIRSF000097">
    <property type="entry name" value="AKR"/>
    <property type="match status" value="1"/>
</dbReference>
<dbReference type="InterPro" id="IPR036812">
    <property type="entry name" value="NAD(P)_OxRdtase_dom_sf"/>
</dbReference>
<proteinExistence type="inferred from homology"/>
<keyword evidence="3 8" id="KW-0560">Oxidoreductase</keyword>
<dbReference type="EMBL" id="AAZO01003277">
    <property type="status" value="NOT_ANNOTATED_CDS"/>
    <property type="molecule type" value="Genomic_DNA"/>
</dbReference>
<dbReference type="OrthoDB" id="416253at2759"/>
<dbReference type="PRINTS" id="PR00069">
    <property type="entry name" value="ALDKETRDTASE"/>
</dbReference>
<evidence type="ECO:0000313" key="9">
    <source>
        <dbReference type="EnsemblMetazoa" id="PHUM282300-PA"/>
    </source>
</evidence>
<dbReference type="VEuPathDB" id="VectorBase:PHUM282300"/>
<dbReference type="STRING" id="121224.E0VL67"/>
<reference evidence="8" key="1">
    <citation type="submission" date="2007-04" db="EMBL/GenBank/DDBJ databases">
        <title>Annotation of Pediculus humanus corporis strain USDA.</title>
        <authorList>
            <person name="Kirkness E."/>
            <person name="Hannick L."/>
            <person name="Hass B."/>
            <person name="Bruggner R."/>
            <person name="Lawson D."/>
            <person name="Bidwell S."/>
            <person name="Joardar V."/>
            <person name="Caler E."/>
            <person name="Walenz B."/>
            <person name="Inman J."/>
            <person name="Schobel S."/>
            <person name="Galinsky K."/>
            <person name="Amedeo P."/>
            <person name="Strausberg R."/>
        </authorList>
    </citation>
    <scope>NUCLEOTIDE SEQUENCE</scope>
    <source>
        <strain evidence="8">USDA</strain>
    </source>
</reference>
<dbReference type="HOGENOM" id="CLU_023205_0_0_1"/>
<dbReference type="GO" id="GO:0016491">
    <property type="term" value="F:oxidoreductase activity"/>
    <property type="evidence" value="ECO:0007669"/>
    <property type="project" value="UniProtKB-KW"/>
</dbReference>
<dbReference type="FunFam" id="3.20.20.100:FF:000006">
    <property type="entry name" value="Aldo-keto reductase family 1 member A1"/>
    <property type="match status" value="1"/>
</dbReference>
<dbReference type="InterPro" id="IPR018170">
    <property type="entry name" value="Aldo/ket_reductase_CS"/>
</dbReference>
<feature type="site" description="Lowers pKa of active site Tyr" evidence="6">
    <location>
        <position position="66"/>
    </location>
</feature>
<dbReference type="EC" id="1.1.1.21" evidence="8"/>
<keyword evidence="2" id="KW-0521">NADP</keyword>
<evidence type="ECO:0000256" key="5">
    <source>
        <dbReference type="PIRSR" id="PIRSR000097-2"/>
    </source>
</evidence>
<evidence type="ECO:0000256" key="3">
    <source>
        <dbReference type="ARBA" id="ARBA00023002"/>
    </source>
</evidence>
<dbReference type="Proteomes" id="UP000009046">
    <property type="component" value="Unassembled WGS sequence"/>
</dbReference>
<evidence type="ECO:0000313" key="8">
    <source>
        <dbReference type="EMBL" id="EEB14123.1"/>
    </source>
</evidence>
<feature type="active site" description="Proton donor" evidence="4">
    <location>
        <position position="37"/>
    </location>
</feature>
<dbReference type="PANTHER" id="PTHR11732">
    <property type="entry name" value="ALDO/KETO REDUCTASE"/>
    <property type="match status" value="1"/>
</dbReference>
<sequence>MPILGLGTWKSKPEDVTRAVEDAIDIGYRHIDCAFVYQNEKEVGLGIKNKINSGVVKREDLWVTSKLWNTFHLPHLVEPALKQSLQKLGLDYLDLYLIHWPQAYREGDDLFPVDDTGKTAYSDAHFKTTWKVMEDCVEKGLTRSIGLSNFNSKQLSEVLSDCKIKPVVNQVECHPYLNQTKLSDFCKERDVVITAYSPLGSPDRPWAKPGDAQLFEDLKLKQIADKHKKTVAQVLLRYQVDRGHAVIPKSVTKSRIEENFKIFDFSLTADDISVINSLDCNGRVCHLDWIKDHSLYPFNDEY</sequence>
<dbReference type="AlphaFoldDB" id="E0VL67"/>
<dbReference type="PROSITE" id="PS00062">
    <property type="entry name" value="ALDOKETO_REDUCTASE_2"/>
    <property type="match status" value="1"/>
</dbReference>
<organism>
    <name type="scientific">Pediculus humanus subsp. corporis</name>
    <name type="common">Body louse</name>
    <dbReference type="NCBI Taxonomy" id="121224"/>
    <lineage>
        <taxon>Eukaryota</taxon>
        <taxon>Metazoa</taxon>
        <taxon>Ecdysozoa</taxon>
        <taxon>Arthropoda</taxon>
        <taxon>Hexapoda</taxon>
        <taxon>Insecta</taxon>
        <taxon>Pterygota</taxon>
        <taxon>Neoptera</taxon>
        <taxon>Paraneoptera</taxon>
        <taxon>Psocodea</taxon>
        <taxon>Troctomorpha</taxon>
        <taxon>Phthiraptera</taxon>
        <taxon>Anoplura</taxon>
        <taxon>Pediculidae</taxon>
        <taxon>Pediculus</taxon>
    </lineage>
</organism>
<dbReference type="EnsemblMetazoa" id="PHUM282300-RA">
    <property type="protein sequence ID" value="PHUM282300-PA"/>
    <property type="gene ID" value="PHUM282300"/>
</dbReference>
<name>E0VL67_PEDHC</name>